<dbReference type="Proteomes" id="UP000234366">
    <property type="component" value="Chromosome"/>
</dbReference>
<dbReference type="EMBL" id="CP025001">
    <property type="protein sequence ID" value="AUJ78138.1"/>
    <property type="molecule type" value="Genomic_DNA"/>
</dbReference>
<evidence type="ECO:0000313" key="1">
    <source>
        <dbReference type="EMBL" id="AUJ78138.1"/>
    </source>
</evidence>
<organism evidence="1 2">
    <name type="scientific">Bacillus siamensis</name>
    <dbReference type="NCBI Taxonomy" id="659243"/>
    <lineage>
        <taxon>Bacteria</taxon>
        <taxon>Bacillati</taxon>
        <taxon>Bacillota</taxon>
        <taxon>Bacilli</taxon>
        <taxon>Bacillales</taxon>
        <taxon>Bacillaceae</taxon>
        <taxon>Bacillus</taxon>
        <taxon>Bacillus amyloliquefaciens group</taxon>
    </lineage>
</organism>
<gene>
    <name evidence="1" type="ORF">CWD84_15540</name>
</gene>
<dbReference type="RefSeq" id="WP_044802082.1">
    <property type="nucleotide sequence ID" value="NZ_CP025001.1"/>
</dbReference>
<evidence type="ECO:0000313" key="2">
    <source>
        <dbReference type="Proteomes" id="UP000234366"/>
    </source>
</evidence>
<proteinExistence type="predicted"/>
<dbReference type="AlphaFoldDB" id="A0AAI8HQ50"/>
<reference evidence="1 2" key="1">
    <citation type="submission" date="2017-11" db="EMBL/GenBank/DDBJ databases">
        <title>Genome sequence and genome mining of multiple bioactive secondary metabolites from a deep sea-derived Bacillus siamensis SCSIO 05746.</title>
        <authorList>
            <person name="Pan H.-Q."/>
            <person name="Ju J.-H."/>
        </authorList>
    </citation>
    <scope>NUCLEOTIDE SEQUENCE [LARGE SCALE GENOMIC DNA]</scope>
    <source>
        <strain evidence="1 2">SCSIO 05746</strain>
    </source>
</reference>
<accession>A0AAI8HQ50</accession>
<keyword evidence="2" id="KW-1185">Reference proteome</keyword>
<dbReference type="KEGG" id="bsia:CWD84_15540"/>
<sequence>MGYTSKNYSTNNGDKLVIGGELEIKEGAKVTGLSGSAPAPKTITSEMIGDGEVKNINIGDGSVQNRNIGTGSVQNANIGAKAVTLAKLGDDVTAKLSDLENRIKALEGGGA</sequence>
<protein>
    <submittedName>
        <fullName evidence="1">Uncharacterized protein</fullName>
    </submittedName>
</protein>
<name>A0AAI8HQ50_9BACI</name>